<evidence type="ECO:0000313" key="2">
    <source>
        <dbReference type="Proteomes" id="UP000789920"/>
    </source>
</evidence>
<proteinExistence type="predicted"/>
<sequence length="101" mass="11558">KKLRSHTWDSPGWLFNSILMGIGLHHAHHVKHLKRLANESVALDSGIGILDAAGLALFPQIWFKKINPLIQIEIRLIKKNDYFEIKNIEPINEDTVNGRDK</sequence>
<protein>
    <submittedName>
        <fullName evidence="1">7095_t:CDS:1</fullName>
    </submittedName>
</protein>
<dbReference type="Proteomes" id="UP000789920">
    <property type="component" value="Unassembled WGS sequence"/>
</dbReference>
<accession>A0ACA9SYU0</accession>
<reference evidence="1" key="1">
    <citation type="submission" date="2021-06" db="EMBL/GenBank/DDBJ databases">
        <authorList>
            <person name="Kallberg Y."/>
            <person name="Tangrot J."/>
            <person name="Rosling A."/>
        </authorList>
    </citation>
    <scope>NUCLEOTIDE SEQUENCE</scope>
    <source>
        <strain evidence="1">MA461A</strain>
    </source>
</reference>
<feature type="non-terminal residue" evidence="1">
    <location>
        <position position="1"/>
    </location>
</feature>
<name>A0ACA9SYU0_9GLOM</name>
<comment type="caution">
    <text evidence="1">The sequence shown here is derived from an EMBL/GenBank/DDBJ whole genome shotgun (WGS) entry which is preliminary data.</text>
</comment>
<dbReference type="EMBL" id="CAJVQC010172100">
    <property type="protein sequence ID" value="CAG8850682.1"/>
    <property type="molecule type" value="Genomic_DNA"/>
</dbReference>
<keyword evidence="2" id="KW-1185">Reference proteome</keyword>
<organism evidence="1 2">
    <name type="scientific">Racocetra persica</name>
    <dbReference type="NCBI Taxonomy" id="160502"/>
    <lineage>
        <taxon>Eukaryota</taxon>
        <taxon>Fungi</taxon>
        <taxon>Fungi incertae sedis</taxon>
        <taxon>Mucoromycota</taxon>
        <taxon>Glomeromycotina</taxon>
        <taxon>Glomeromycetes</taxon>
        <taxon>Diversisporales</taxon>
        <taxon>Gigasporaceae</taxon>
        <taxon>Racocetra</taxon>
    </lineage>
</organism>
<gene>
    <name evidence="1" type="ORF">RPERSI_LOCUS36211</name>
</gene>
<evidence type="ECO:0000313" key="1">
    <source>
        <dbReference type="EMBL" id="CAG8850682.1"/>
    </source>
</evidence>